<dbReference type="CDD" id="cd00038">
    <property type="entry name" value="CAP_ED"/>
    <property type="match status" value="1"/>
</dbReference>
<evidence type="ECO:0000259" key="1">
    <source>
        <dbReference type="PROSITE" id="PS50042"/>
    </source>
</evidence>
<dbReference type="InterPro" id="IPR018490">
    <property type="entry name" value="cNMP-bd_dom_sf"/>
</dbReference>
<evidence type="ECO:0000313" key="2">
    <source>
        <dbReference type="EMBL" id="MDT0557167.1"/>
    </source>
</evidence>
<protein>
    <submittedName>
        <fullName evidence="2">Crp/Fnr family transcriptional regulator</fullName>
    </submittedName>
</protein>
<dbReference type="Pfam" id="PF00027">
    <property type="entry name" value="cNMP_binding"/>
    <property type="match status" value="1"/>
</dbReference>
<dbReference type="RefSeq" id="WP_311425939.1">
    <property type="nucleotide sequence ID" value="NZ_JAVRIA010000001.1"/>
</dbReference>
<gene>
    <name evidence="2" type="ORF">RM697_00820</name>
</gene>
<dbReference type="Proteomes" id="UP001259492">
    <property type="component" value="Unassembled WGS sequence"/>
</dbReference>
<evidence type="ECO:0000313" key="3">
    <source>
        <dbReference type="Proteomes" id="UP001259492"/>
    </source>
</evidence>
<proteinExistence type="predicted"/>
<keyword evidence="3" id="KW-1185">Reference proteome</keyword>
<name>A0ABU2YG63_9FLAO</name>
<dbReference type="SUPFAM" id="SSF51206">
    <property type="entry name" value="cAMP-binding domain-like"/>
    <property type="match status" value="1"/>
</dbReference>
<dbReference type="PROSITE" id="PS50042">
    <property type="entry name" value="CNMP_BINDING_3"/>
    <property type="match status" value="1"/>
</dbReference>
<dbReference type="EMBL" id="JAVRIA010000001">
    <property type="protein sequence ID" value="MDT0557167.1"/>
    <property type="molecule type" value="Genomic_DNA"/>
</dbReference>
<comment type="caution">
    <text evidence="2">The sequence shown here is derived from an EMBL/GenBank/DDBJ whole genome shotgun (WGS) entry which is preliminary data.</text>
</comment>
<dbReference type="InterPro" id="IPR014710">
    <property type="entry name" value="RmlC-like_jellyroll"/>
</dbReference>
<reference evidence="2 3" key="1">
    <citation type="submission" date="2023-09" db="EMBL/GenBank/DDBJ databases">
        <authorList>
            <person name="Rey-Velasco X."/>
        </authorList>
    </citation>
    <scope>NUCLEOTIDE SEQUENCE [LARGE SCALE GENOMIC DNA]</scope>
    <source>
        <strain evidence="2 3">W332</strain>
    </source>
</reference>
<accession>A0ABU2YG63</accession>
<sequence length="181" mass="21253">MNLKNLYKLFRNSKIKSFDKEDAIIAVNSKEKNIFFIRKGIVRSYIINEKGEEVTFQVYAETNIFTNVHSILFNEPSKFTYEAIEATKVYVIDYDLFLEITSKNPNLLALNRTYFGKRIIKRAFQRSESFVFLSPEERYKKFVKDNPNIVNRIPDMYIANIIGITPVSLSRIRSRIVSKND</sequence>
<dbReference type="Gene3D" id="2.60.120.10">
    <property type="entry name" value="Jelly Rolls"/>
    <property type="match status" value="1"/>
</dbReference>
<organism evidence="2 3">
    <name type="scientific">Microcosmobacter mediterraneus</name>
    <dbReference type="NCBI Taxonomy" id="3075607"/>
    <lineage>
        <taxon>Bacteria</taxon>
        <taxon>Pseudomonadati</taxon>
        <taxon>Bacteroidota</taxon>
        <taxon>Flavobacteriia</taxon>
        <taxon>Flavobacteriales</taxon>
        <taxon>Flavobacteriaceae</taxon>
        <taxon>Microcosmobacter</taxon>
    </lineage>
</organism>
<feature type="domain" description="Cyclic nucleotide-binding" evidence="1">
    <location>
        <begin position="1"/>
        <end position="118"/>
    </location>
</feature>
<dbReference type="InterPro" id="IPR000595">
    <property type="entry name" value="cNMP-bd_dom"/>
</dbReference>